<keyword evidence="4" id="KW-0460">Magnesium</keyword>
<dbReference type="OrthoDB" id="409330at2759"/>
<comment type="caution">
    <text evidence="5">The sequence shown here is derived from an EMBL/GenBank/DDBJ whole genome shotgun (WGS) entry which is preliminary data.</text>
</comment>
<dbReference type="InterPro" id="IPR008380">
    <property type="entry name" value="HAD-SF_hydro_IG_5-nucl"/>
</dbReference>
<evidence type="ECO:0000256" key="1">
    <source>
        <dbReference type="ARBA" id="ARBA00009589"/>
    </source>
</evidence>
<comment type="similarity">
    <text evidence="1">Belongs to the 5'(3')-deoxyribonucleotidase family.</text>
</comment>
<name>A0A8K0P0L7_LADFU</name>
<evidence type="ECO:0000256" key="4">
    <source>
        <dbReference type="ARBA" id="ARBA00022842"/>
    </source>
</evidence>
<evidence type="ECO:0000313" key="5">
    <source>
        <dbReference type="EMBL" id="KAG8228273.1"/>
    </source>
</evidence>
<dbReference type="GO" id="GO:0008253">
    <property type="term" value="F:5'-nucleotidase activity"/>
    <property type="evidence" value="ECO:0007669"/>
    <property type="project" value="TreeGrafter"/>
</dbReference>
<dbReference type="PANTHER" id="PTHR12103:SF12">
    <property type="entry name" value="FI20020P1"/>
    <property type="match status" value="1"/>
</dbReference>
<dbReference type="AlphaFoldDB" id="A0A8K0P0L7"/>
<evidence type="ECO:0000256" key="2">
    <source>
        <dbReference type="ARBA" id="ARBA00022723"/>
    </source>
</evidence>
<accession>A0A8K0P0L7</accession>
<dbReference type="InterPro" id="IPR036412">
    <property type="entry name" value="HAD-like_sf"/>
</dbReference>
<dbReference type="SUPFAM" id="SSF56784">
    <property type="entry name" value="HAD-like"/>
    <property type="match status" value="1"/>
</dbReference>
<proteinExistence type="inferred from homology"/>
<keyword evidence="3" id="KW-0378">Hydrolase</keyword>
<evidence type="ECO:0000313" key="6">
    <source>
        <dbReference type="Proteomes" id="UP000792457"/>
    </source>
</evidence>
<gene>
    <name evidence="5" type="ORF">J437_LFUL006240</name>
</gene>
<keyword evidence="6" id="KW-1185">Reference proteome</keyword>
<dbReference type="EMBL" id="KZ308365">
    <property type="protein sequence ID" value="KAG8228273.1"/>
    <property type="molecule type" value="Genomic_DNA"/>
</dbReference>
<dbReference type="InterPro" id="IPR023214">
    <property type="entry name" value="HAD_sf"/>
</dbReference>
<sequence>MYRKSDRGMSYVVGDDWREFFDVVVVQARKPRFFTDESRPMRIYDEGSQTHVWDRVTRLNKGTIYYELSLGMWREGTVKQLLDMTGWSGEQVLYFGDHPYSDLADVTLEHGWRTGAIISELAHEINTLNNPQLKLDLNWLQMLTQLIEDYQDTDNTESNEVLAKWLEERDDLRYA</sequence>
<dbReference type="Gene3D" id="3.40.50.1000">
    <property type="entry name" value="HAD superfamily/HAD-like"/>
    <property type="match status" value="1"/>
</dbReference>
<evidence type="ECO:0000256" key="3">
    <source>
        <dbReference type="ARBA" id="ARBA00022801"/>
    </source>
</evidence>
<dbReference type="Proteomes" id="UP000792457">
    <property type="component" value="Unassembled WGS sequence"/>
</dbReference>
<reference evidence="5" key="2">
    <citation type="submission" date="2017-10" db="EMBL/GenBank/DDBJ databases">
        <title>Ladona fulva Genome sequencing and assembly.</title>
        <authorList>
            <person name="Murali S."/>
            <person name="Richards S."/>
            <person name="Bandaranaike D."/>
            <person name="Bellair M."/>
            <person name="Blankenburg K."/>
            <person name="Chao H."/>
            <person name="Dinh H."/>
            <person name="Doddapaneni H."/>
            <person name="Dugan-Rocha S."/>
            <person name="Elkadiri S."/>
            <person name="Gnanaolivu R."/>
            <person name="Hernandez B."/>
            <person name="Skinner E."/>
            <person name="Javaid M."/>
            <person name="Lee S."/>
            <person name="Li M."/>
            <person name="Ming W."/>
            <person name="Munidasa M."/>
            <person name="Muniz J."/>
            <person name="Nguyen L."/>
            <person name="Hughes D."/>
            <person name="Osuji N."/>
            <person name="Pu L.-L."/>
            <person name="Puazo M."/>
            <person name="Qu C."/>
            <person name="Quiroz J."/>
            <person name="Raj R."/>
            <person name="Weissenberger G."/>
            <person name="Xin Y."/>
            <person name="Zou X."/>
            <person name="Han Y."/>
            <person name="Worley K."/>
            <person name="Muzny D."/>
            <person name="Gibbs R."/>
        </authorList>
    </citation>
    <scope>NUCLEOTIDE SEQUENCE</scope>
    <source>
        <strain evidence="5">Sampled in the wild</strain>
    </source>
</reference>
<dbReference type="PANTHER" id="PTHR12103">
    <property type="entry name" value="5'-NUCLEOTIDASE DOMAIN-CONTAINING"/>
    <property type="match status" value="1"/>
</dbReference>
<dbReference type="GO" id="GO:0046872">
    <property type="term" value="F:metal ion binding"/>
    <property type="evidence" value="ECO:0007669"/>
    <property type="project" value="UniProtKB-KW"/>
</dbReference>
<reference evidence="5" key="1">
    <citation type="submission" date="2013-04" db="EMBL/GenBank/DDBJ databases">
        <authorList>
            <person name="Qu J."/>
            <person name="Murali S.C."/>
            <person name="Bandaranaike D."/>
            <person name="Bellair M."/>
            <person name="Blankenburg K."/>
            <person name="Chao H."/>
            <person name="Dinh H."/>
            <person name="Doddapaneni H."/>
            <person name="Downs B."/>
            <person name="Dugan-Rocha S."/>
            <person name="Elkadiri S."/>
            <person name="Gnanaolivu R.D."/>
            <person name="Hernandez B."/>
            <person name="Javaid M."/>
            <person name="Jayaseelan J.C."/>
            <person name="Lee S."/>
            <person name="Li M."/>
            <person name="Ming W."/>
            <person name="Munidasa M."/>
            <person name="Muniz J."/>
            <person name="Nguyen L."/>
            <person name="Ongeri F."/>
            <person name="Osuji N."/>
            <person name="Pu L.-L."/>
            <person name="Puazo M."/>
            <person name="Qu C."/>
            <person name="Quiroz J."/>
            <person name="Raj R."/>
            <person name="Weissenberger G."/>
            <person name="Xin Y."/>
            <person name="Zou X."/>
            <person name="Han Y."/>
            <person name="Richards S."/>
            <person name="Worley K."/>
            <person name="Muzny D."/>
            <person name="Gibbs R."/>
        </authorList>
    </citation>
    <scope>NUCLEOTIDE SEQUENCE</scope>
    <source>
        <strain evidence="5">Sampled in the wild</strain>
    </source>
</reference>
<organism evidence="5 6">
    <name type="scientific">Ladona fulva</name>
    <name type="common">Scarce chaser dragonfly</name>
    <name type="synonym">Libellula fulva</name>
    <dbReference type="NCBI Taxonomy" id="123851"/>
    <lineage>
        <taxon>Eukaryota</taxon>
        <taxon>Metazoa</taxon>
        <taxon>Ecdysozoa</taxon>
        <taxon>Arthropoda</taxon>
        <taxon>Hexapoda</taxon>
        <taxon>Insecta</taxon>
        <taxon>Pterygota</taxon>
        <taxon>Palaeoptera</taxon>
        <taxon>Odonata</taxon>
        <taxon>Epiprocta</taxon>
        <taxon>Anisoptera</taxon>
        <taxon>Libelluloidea</taxon>
        <taxon>Libellulidae</taxon>
        <taxon>Ladona</taxon>
    </lineage>
</organism>
<dbReference type="Pfam" id="PF05761">
    <property type="entry name" value="5_nucleotid"/>
    <property type="match status" value="1"/>
</dbReference>
<protein>
    <submittedName>
        <fullName evidence="5">Uncharacterized protein</fullName>
    </submittedName>
</protein>
<keyword evidence="2" id="KW-0479">Metal-binding</keyword>